<evidence type="ECO:0000313" key="2">
    <source>
        <dbReference type="Proteomes" id="UP001234178"/>
    </source>
</evidence>
<organism evidence="1 2">
    <name type="scientific">Daphnia magna</name>
    <dbReference type="NCBI Taxonomy" id="35525"/>
    <lineage>
        <taxon>Eukaryota</taxon>
        <taxon>Metazoa</taxon>
        <taxon>Ecdysozoa</taxon>
        <taxon>Arthropoda</taxon>
        <taxon>Crustacea</taxon>
        <taxon>Branchiopoda</taxon>
        <taxon>Diplostraca</taxon>
        <taxon>Cladocera</taxon>
        <taxon>Anomopoda</taxon>
        <taxon>Daphniidae</taxon>
        <taxon>Daphnia</taxon>
    </lineage>
</organism>
<accession>A0ABQ9ZJN2</accession>
<protein>
    <submittedName>
        <fullName evidence="1">Uncharacterized protein</fullName>
    </submittedName>
</protein>
<gene>
    <name evidence="1" type="ORF">OUZ56_025158</name>
</gene>
<proteinExistence type="predicted"/>
<evidence type="ECO:0000313" key="1">
    <source>
        <dbReference type="EMBL" id="KAK4012908.1"/>
    </source>
</evidence>
<comment type="caution">
    <text evidence="1">The sequence shown here is derived from an EMBL/GenBank/DDBJ whole genome shotgun (WGS) entry which is preliminary data.</text>
</comment>
<keyword evidence="2" id="KW-1185">Reference proteome</keyword>
<name>A0ABQ9ZJN2_9CRUS</name>
<dbReference type="EMBL" id="JAOYFB010000004">
    <property type="protein sequence ID" value="KAK4012908.1"/>
    <property type="molecule type" value="Genomic_DNA"/>
</dbReference>
<dbReference type="Proteomes" id="UP001234178">
    <property type="component" value="Unassembled WGS sequence"/>
</dbReference>
<reference evidence="1 2" key="1">
    <citation type="journal article" date="2023" name="Nucleic Acids Res.">
        <title>The hologenome of Daphnia magna reveals possible DNA methylation and microbiome-mediated evolution of the host genome.</title>
        <authorList>
            <person name="Chaturvedi A."/>
            <person name="Li X."/>
            <person name="Dhandapani V."/>
            <person name="Marshall H."/>
            <person name="Kissane S."/>
            <person name="Cuenca-Cambronero M."/>
            <person name="Asole G."/>
            <person name="Calvet F."/>
            <person name="Ruiz-Romero M."/>
            <person name="Marangio P."/>
            <person name="Guigo R."/>
            <person name="Rago D."/>
            <person name="Mirbahai L."/>
            <person name="Eastwood N."/>
            <person name="Colbourne J.K."/>
            <person name="Zhou J."/>
            <person name="Mallon E."/>
            <person name="Orsini L."/>
        </authorList>
    </citation>
    <scope>NUCLEOTIDE SEQUENCE [LARGE SCALE GENOMIC DNA]</scope>
    <source>
        <strain evidence="1">LRV0_1</strain>
    </source>
</reference>
<sequence>MIQNEILYRCGTGHINSFIIDTELFDVVEDGTQNIAVLCRCHHTETVGYMIDVVYDDGFPSINATVIKPTSSKLTLGVIAS</sequence>